<evidence type="ECO:0000313" key="2">
    <source>
        <dbReference type="EMBL" id="KUL32243.1"/>
    </source>
</evidence>
<dbReference type="InterPro" id="IPR001279">
    <property type="entry name" value="Metallo-B-lactamas"/>
</dbReference>
<gene>
    <name evidence="2" type="ORF">ADL12_23455</name>
</gene>
<comment type="caution">
    <text evidence="2">The sequence shown here is derived from an EMBL/GenBank/DDBJ whole genome shotgun (WGS) entry which is preliminary data.</text>
</comment>
<dbReference type="SUPFAM" id="SSF56281">
    <property type="entry name" value="Metallo-hydrolase/oxidoreductase"/>
    <property type="match status" value="1"/>
</dbReference>
<organism evidence="2 3">
    <name type="scientific">Streptomyces regalis</name>
    <dbReference type="NCBI Taxonomy" id="68262"/>
    <lineage>
        <taxon>Bacteria</taxon>
        <taxon>Bacillati</taxon>
        <taxon>Actinomycetota</taxon>
        <taxon>Actinomycetes</taxon>
        <taxon>Kitasatosporales</taxon>
        <taxon>Streptomycetaceae</taxon>
        <taxon>Streptomyces</taxon>
    </lineage>
</organism>
<sequence>MPTSAFGPSLNELGYHVGRVKGNLYWVTDAVYQAMFLTTRTGVVLVDAPPSIGHNLLRAIEEVTRANGRPSKVTHLIYSHYHADHIEAARIFGNKVERIAHVETDRMLCAARDTNRPRPTTTFRDRYTLKVGGERLELAHHGPNHTPDNIFVYAPDYQTLCVVDVVAPGWVPFRNLELSQEVSNWIKANEQVMRYPWTALVGGHAGRLGIRADAELQMDYLDDLATHARATIEDFDVTPYFEKYGPSGNAYAAVKHYMDDAARQVAEPVIAKYTGKLAAVDVFTTDNAFSMLQSLQTYNGLSFGGSGIRP</sequence>
<evidence type="ECO:0000313" key="3">
    <source>
        <dbReference type="Proteomes" id="UP000053923"/>
    </source>
</evidence>
<reference evidence="3" key="1">
    <citation type="submission" date="2015-10" db="EMBL/GenBank/DDBJ databases">
        <authorList>
            <person name="Ju K.-S."/>
            <person name="Doroghazi J.R."/>
            <person name="Metcalf W.W."/>
        </authorList>
    </citation>
    <scope>NUCLEOTIDE SEQUENCE [LARGE SCALE GENOMIC DNA]</scope>
    <source>
        <strain evidence="3">NRRL 3151</strain>
    </source>
</reference>
<dbReference type="Gene3D" id="3.60.15.10">
    <property type="entry name" value="Ribonuclease Z/Hydroxyacylglutathione hydrolase-like"/>
    <property type="match status" value="1"/>
</dbReference>
<protein>
    <submittedName>
        <fullName evidence="2">MBL fold metallo-hydrolase</fullName>
    </submittedName>
</protein>
<name>A0A101JSR0_9ACTN</name>
<keyword evidence="2" id="KW-0378">Hydrolase</keyword>
<feature type="domain" description="Metallo-beta-lactamase" evidence="1">
    <location>
        <begin position="31"/>
        <end position="204"/>
    </location>
</feature>
<dbReference type="GO" id="GO:0016787">
    <property type="term" value="F:hydrolase activity"/>
    <property type="evidence" value="ECO:0007669"/>
    <property type="project" value="UniProtKB-KW"/>
</dbReference>
<evidence type="ECO:0000259" key="1">
    <source>
        <dbReference type="SMART" id="SM00849"/>
    </source>
</evidence>
<dbReference type="EMBL" id="LLZG01000231">
    <property type="protein sequence ID" value="KUL32243.1"/>
    <property type="molecule type" value="Genomic_DNA"/>
</dbReference>
<dbReference type="PANTHER" id="PTHR42951">
    <property type="entry name" value="METALLO-BETA-LACTAMASE DOMAIN-CONTAINING"/>
    <property type="match status" value="1"/>
</dbReference>
<dbReference type="SMART" id="SM00849">
    <property type="entry name" value="Lactamase_B"/>
    <property type="match status" value="1"/>
</dbReference>
<dbReference type="InterPro" id="IPR036866">
    <property type="entry name" value="RibonucZ/Hydroxyglut_hydro"/>
</dbReference>
<dbReference type="Proteomes" id="UP000053923">
    <property type="component" value="Unassembled WGS sequence"/>
</dbReference>
<accession>A0A101JSR0</accession>
<dbReference type="InterPro" id="IPR050855">
    <property type="entry name" value="NDM-1-like"/>
</dbReference>
<dbReference type="AlphaFoldDB" id="A0A101JSR0"/>
<proteinExistence type="predicted"/>
<dbReference type="CDD" id="cd16276">
    <property type="entry name" value="metallo-hydrolase-like_MBL-fold"/>
    <property type="match status" value="1"/>
</dbReference>
<dbReference type="PANTHER" id="PTHR42951:SF4">
    <property type="entry name" value="ACYL-COENZYME A THIOESTERASE MBLAC2"/>
    <property type="match status" value="1"/>
</dbReference>
<dbReference type="Pfam" id="PF00753">
    <property type="entry name" value="Lactamase_B"/>
    <property type="match status" value="1"/>
</dbReference>
<keyword evidence="3" id="KW-1185">Reference proteome</keyword>